<name>A0AA35Z4C2_LACSI</name>
<dbReference type="PANTHER" id="PTHR36617">
    <property type="entry name" value="PROTEIN, PUTATIVE-RELATED"/>
    <property type="match status" value="1"/>
</dbReference>
<dbReference type="PANTHER" id="PTHR36617:SF16">
    <property type="entry name" value="OS04G0516500 PROTEIN"/>
    <property type="match status" value="1"/>
</dbReference>
<organism evidence="1 2">
    <name type="scientific">Lactuca saligna</name>
    <name type="common">Willowleaf lettuce</name>
    <dbReference type="NCBI Taxonomy" id="75948"/>
    <lineage>
        <taxon>Eukaryota</taxon>
        <taxon>Viridiplantae</taxon>
        <taxon>Streptophyta</taxon>
        <taxon>Embryophyta</taxon>
        <taxon>Tracheophyta</taxon>
        <taxon>Spermatophyta</taxon>
        <taxon>Magnoliopsida</taxon>
        <taxon>eudicotyledons</taxon>
        <taxon>Gunneridae</taxon>
        <taxon>Pentapetalae</taxon>
        <taxon>asterids</taxon>
        <taxon>campanulids</taxon>
        <taxon>Asterales</taxon>
        <taxon>Asteraceae</taxon>
        <taxon>Cichorioideae</taxon>
        <taxon>Cichorieae</taxon>
        <taxon>Lactucinae</taxon>
        <taxon>Lactuca</taxon>
    </lineage>
</organism>
<sequence>MMVGNGRTTRFWLDTWIGNIPLKDRFSRLFYLEQNRNCSIAERWEDGWYWLWNCNFETGALQSQFEDLLLLIRSFQPNLEEDDWCWELNGALNFNVNEVRKHIDNECLPDGTLVTRWNHFVPRKVENAYHVFFLCEEVYVIWQRVFRWVTTVIIVWKRLVGFSPTSDEDVLCRSSFALHHHYCLAALQLTTSNQVHLQTDLASSTFNFRGQVRKHDCTATTVTWVNNSKNNMNNTTPTDFRSSVMGCLLRYFCSWNQEKKVFRSDMEFYEEFTTTSSLKGNRII</sequence>
<evidence type="ECO:0000313" key="2">
    <source>
        <dbReference type="Proteomes" id="UP001177003"/>
    </source>
</evidence>
<keyword evidence="2" id="KW-1185">Reference proteome</keyword>
<dbReference type="AlphaFoldDB" id="A0AA35Z4C2"/>
<proteinExistence type="predicted"/>
<reference evidence="1" key="1">
    <citation type="submission" date="2023-04" db="EMBL/GenBank/DDBJ databases">
        <authorList>
            <person name="Vijverberg K."/>
            <person name="Xiong W."/>
            <person name="Schranz E."/>
        </authorList>
    </citation>
    <scope>NUCLEOTIDE SEQUENCE</scope>
</reference>
<protein>
    <recommendedName>
        <fullName evidence="3">Reverse transcriptase zinc-binding domain-containing protein</fullName>
    </recommendedName>
</protein>
<dbReference type="Proteomes" id="UP001177003">
    <property type="component" value="Chromosome 5"/>
</dbReference>
<accession>A0AA35Z4C2</accession>
<gene>
    <name evidence="1" type="ORF">LSALG_LOCUS25094</name>
</gene>
<evidence type="ECO:0000313" key="1">
    <source>
        <dbReference type="EMBL" id="CAI9285630.1"/>
    </source>
</evidence>
<dbReference type="EMBL" id="OX465081">
    <property type="protein sequence ID" value="CAI9285630.1"/>
    <property type="molecule type" value="Genomic_DNA"/>
</dbReference>
<evidence type="ECO:0008006" key="3">
    <source>
        <dbReference type="Google" id="ProtNLM"/>
    </source>
</evidence>